<proteinExistence type="inferred from homology"/>
<evidence type="ECO:0000256" key="3">
    <source>
        <dbReference type="ARBA" id="ARBA00023125"/>
    </source>
</evidence>
<keyword evidence="7" id="KW-1185">Reference proteome</keyword>
<dbReference type="InterPro" id="IPR044946">
    <property type="entry name" value="Restrct_endonuc_typeI_TRD_sf"/>
</dbReference>
<dbReference type="Pfam" id="PF01420">
    <property type="entry name" value="Methylase_S"/>
    <property type="match status" value="1"/>
</dbReference>
<evidence type="ECO:0000256" key="4">
    <source>
        <dbReference type="ARBA" id="ARBA00038652"/>
    </source>
</evidence>
<dbReference type="GO" id="GO:0003677">
    <property type="term" value="F:DNA binding"/>
    <property type="evidence" value="ECO:0007669"/>
    <property type="project" value="UniProtKB-KW"/>
</dbReference>
<dbReference type="Gene3D" id="3.90.220.20">
    <property type="entry name" value="DNA methylase specificity domains"/>
    <property type="match status" value="1"/>
</dbReference>
<keyword evidence="2" id="KW-0680">Restriction system</keyword>
<gene>
    <name evidence="6" type="ORF">RsY01_619</name>
</gene>
<dbReference type="PANTHER" id="PTHR43140:SF1">
    <property type="entry name" value="TYPE I RESTRICTION ENZYME ECOKI SPECIFICITY SUBUNIT"/>
    <property type="match status" value="1"/>
</dbReference>
<name>A0A224WXY5_9LACT</name>
<dbReference type="RefSeq" id="WP_094784089.1">
    <property type="nucleotide sequence ID" value="NZ_BEDT01000001.1"/>
</dbReference>
<keyword evidence="3" id="KW-0238">DNA-binding</keyword>
<evidence type="ECO:0000313" key="7">
    <source>
        <dbReference type="Proteomes" id="UP000218689"/>
    </source>
</evidence>
<evidence type="ECO:0000256" key="1">
    <source>
        <dbReference type="ARBA" id="ARBA00010923"/>
    </source>
</evidence>
<dbReference type="InterPro" id="IPR000055">
    <property type="entry name" value="Restrct_endonuc_typeI_TRD"/>
</dbReference>
<feature type="domain" description="Type I restriction modification DNA specificity" evidence="5">
    <location>
        <begin position="3"/>
        <end position="158"/>
    </location>
</feature>
<dbReference type="PANTHER" id="PTHR43140">
    <property type="entry name" value="TYPE-1 RESTRICTION ENZYME ECOKI SPECIFICITY PROTEIN"/>
    <property type="match status" value="1"/>
</dbReference>
<evidence type="ECO:0000313" key="6">
    <source>
        <dbReference type="EMBL" id="GAX47038.1"/>
    </source>
</evidence>
<dbReference type="Proteomes" id="UP000218689">
    <property type="component" value="Unassembled WGS sequence"/>
</dbReference>
<dbReference type="EMBL" id="BEDT01000001">
    <property type="protein sequence ID" value="GAX47038.1"/>
    <property type="molecule type" value="Genomic_DNA"/>
</dbReference>
<evidence type="ECO:0000256" key="2">
    <source>
        <dbReference type="ARBA" id="ARBA00022747"/>
    </source>
</evidence>
<comment type="subunit">
    <text evidence="4">The methyltransferase is composed of M and S polypeptides.</text>
</comment>
<accession>A0A224WXY5</accession>
<dbReference type="OrthoDB" id="2589023at2"/>
<comment type="caution">
    <text evidence="6">The sequence shown here is derived from an EMBL/GenBank/DDBJ whole genome shotgun (WGS) entry which is preliminary data.</text>
</comment>
<protein>
    <recommendedName>
        <fullName evidence="5">Type I restriction modification DNA specificity domain-containing protein</fullName>
    </recommendedName>
</protein>
<organism evidence="6 7">
    <name type="scientific">Pseudolactococcus reticulitermitis</name>
    <dbReference type="NCBI Taxonomy" id="2025039"/>
    <lineage>
        <taxon>Bacteria</taxon>
        <taxon>Bacillati</taxon>
        <taxon>Bacillota</taxon>
        <taxon>Bacilli</taxon>
        <taxon>Lactobacillales</taxon>
        <taxon>Streptococcaceae</taxon>
        <taxon>Pseudolactococcus</taxon>
    </lineage>
</organism>
<sequence length="191" mass="22012">MKKIKLSDLVLLVPGINPTRAKEQNENQEINYYDQNAFNLDSDYLVNDRDTEMTDIKQNANSLVEGTVLISNSVQLATKVGSLNAGKILSLNFTEVRFISDKLDKNYFLYLFNIFRDVQKQKEREKMGLTIQRIPIKALNDMVIPLPNLEKQKQIGGIYIESLKLQMALKRKSNLINQLTNEMLEKNMKDI</sequence>
<evidence type="ECO:0000259" key="5">
    <source>
        <dbReference type="Pfam" id="PF01420"/>
    </source>
</evidence>
<dbReference type="SUPFAM" id="SSF116734">
    <property type="entry name" value="DNA methylase specificity domain"/>
    <property type="match status" value="1"/>
</dbReference>
<dbReference type="AlphaFoldDB" id="A0A224WXY5"/>
<comment type="similarity">
    <text evidence="1">Belongs to the type-I restriction system S methylase family.</text>
</comment>
<reference evidence="7" key="1">
    <citation type="submission" date="2017-08" db="EMBL/GenBank/DDBJ databases">
        <title>Draft genome sequence of Lactococcus sp. strain Rs-Y01, isolated from the gut of the lower termite Reticulitermes speratus.</title>
        <authorList>
            <person name="Ohkuma M."/>
            <person name="Yuki M."/>
        </authorList>
    </citation>
    <scope>NUCLEOTIDE SEQUENCE [LARGE SCALE GENOMIC DNA]</scope>
    <source>
        <strain evidence="7">Rs-Y01</strain>
    </source>
</reference>
<dbReference type="GO" id="GO:0009307">
    <property type="term" value="P:DNA restriction-modification system"/>
    <property type="evidence" value="ECO:0007669"/>
    <property type="project" value="UniProtKB-KW"/>
</dbReference>
<dbReference type="InterPro" id="IPR051212">
    <property type="entry name" value="Type-I_RE_S_subunit"/>
</dbReference>